<reference evidence="1" key="1">
    <citation type="submission" date="2023-03" db="EMBL/GenBank/DDBJ databases">
        <title>Massive genome expansion in bonnet fungi (Mycena s.s.) driven by repeated elements and novel gene families across ecological guilds.</title>
        <authorList>
            <consortium name="Lawrence Berkeley National Laboratory"/>
            <person name="Harder C.B."/>
            <person name="Miyauchi S."/>
            <person name="Viragh M."/>
            <person name="Kuo A."/>
            <person name="Thoen E."/>
            <person name="Andreopoulos B."/>
            <person name="Lu D."/>
            <person name="Skrede I."/>
            <person name="Drula E."/>
            <person name="Henrissat B."/>
            <person name="Morin E."/>
            <person name="Kohler A."/>
            <person name="Barry K."/>
            <person name="LaButti K."/>
            <person name="Morin E."/>
            <person name="Salamov A."/>
            <person name="Lipzen A."/>
            <person name="Mereny Z."/>
            <person name="Hegedus B."/>
            <person name="Baldrian P."/>
            <person name="Stursova M."/>
            <person name="Weitz H."/>
            <person name="Taylor A."/>
            <person name="Grigoriev I.V."/>
            <person name="Nagy L.G."/>
            <person name="Martin F."/>
            <person name="Kauserud H."/>
        </authorList>
    </citation>
    <scope>NUCLEOTIDE SEQUENCE</scope>
    <source>
        <strain evidence="1">CBHHK173m</strain>
    </source>
</reference>
<proteinExistence type="predicted"/>
<name>A0AAD6XGN5_9AGAR</name>
<keyword evidence="2" id="KW-1185">Reference proteome</keyword>
<evidence type="ECO:0000313" key="2">
    <source>
        <dbReference type="Proteomes" id="UP001222325"/>
    </source>
</evidence>
<dbReference type="AlphaFoldDB" id="A0AAD6XGN5"/>
<accession>A0AAD6XGN5</accession>
<comment type="caution">
    <text evidence="1">The sequence shown here is derived from an EMBL/GenBank/DDBJ whole genome shotgun (WGS) entry which is preliminary data.</text>
</comment>
<evidence type="ECO:0000313" key="1">
    <source>
        <dbReference type="EMBL" id="KAJ7077648.1"/>
    </source>
</evidence>
<dbReference type="EMBL" id="JARJCN010000071">
    <property type="protein sequence ID" value="KAJ7077648.1"/>
    <property type="molecule type" value="Genomic_DNA"/>
</dbReference>
<gene>
    <name evidence="1" type="ORF">B0H15DRAFT_954939</name>
</gene>
<sequence>MRVMRLFLAPRDHPGRCFLTPQQKRGGCAKAATTMDTQPSLPRELEREIFKTAAASYPNTIPTLLRVAHRVMTWCFLSFSASPHRLTNSRTEPFLYRVVRVNRAAGRYGVSSALLRGATSKPPAQFLRAVRNLLLEEPMPWTIDETKTVLGQCSGLIELAIIAAVDPEILTVLAEMPLRMLSCTLNELFGGYSAIRLTHPAFAALTHLHTFDEPALVCAHIPLLPALTHIAFTKHFAYEMVQMLLKQCARLEVLLVGIYFTRTDFARKWAQCMPVRDPRFVVAPWADYITEWHAAARGLPHLWALADDFIARKRRGEIDPGYYWLHT</sequence>
<protein>
    <submittedName>
        <fullName evidence="1">Uncharacterized protein</fullName>
    </submittedName>
</protein>
<organism evidence="1 2">
    <name type="scientific">Mycena belliarum</name>
    <dbReference type="NCBI Taxonomy" id="1033014"/>
    <lineage>
        <taxon>Eukaryota</taxon>
        <taxon>Fungi</taxon>
        <taxon>Dikarya</taxon>
        <taxon>Basidiomycota</taxon>
        <taxon>Agaricomycotina</taxon>
        <taxon>Agaricomycetes</taxon>
        <taxon>Agaricomycetidae</taxon>
        <taxon>Agaricales</taxon>
        <taxon>Marasmiineae</taxon>
        <taxon>Mycenaceae</taxon>
        <taxon>Mycena</taxon>
    </lineage>
</organism>
<dbReference type="Proteomes" id="UP001222325">
    <property type="component" value="Unassembled WGS sequence"/>
</dbReference>